<dbReference type="EMBL" id="CM029037">
    <property type="protein sequence ID" value="KAG2659738.1"/>
    <property type="molecule type" value="Genomic_DNA"/>
</dbReference>
<feature type="compositionally biased region" description="Low complexity" evidence="1">
    <location>
        <begin position="195"/>
        <end position="204"/>
    </location>
</feature>
<proteinExistence type="predicted"/>
<evidence type="ECO:0000313" key="2">
    <source>
        <dbReference type="EMBL" id="KAG2659738.1"/>
    </source>
</evidence>
<evidence type="ECO:0000256" key="1">
    <source>
        <dbReference type="SAM" id="MobiDB-lite"/>
    </source>
</evidence>
<reference evidence="2" key="1">
    <citation type="submission" date="2020-05" db="EMBL/GenBank/DDBJ databases">
        <title>WGS assembly of Panicum virgatum.</title>
        <authorList>
            <person name="Lovell J.T."/>
            <person name="Jenkins J."/>
            <person name="Shu S."/>
            <person name="Juenger T.E."/>
            <person name="Schmutz J."/>
        </authorList>
    </citation>
    <scope>NUCLEOTIDE SEQUENCE</scope>
    <source>
        <strain evidence="2">AP13</strain>
    </source>
</reference>
<sequence>MQKSPSFFPSTHHAPSLIGHTPVRPLRPTAGERLARTPPPRLAAPALHAPSPPPRTPPPSLARYPARSSGGASLPPLSLSLTTAAARSGSAPPLVAICRPRTRPHHAGSARVAAARGGSGGRHADLRTPPSSPALNTGDKGRTRPSRPPRLELHRPPRLNLHRPPRRRRPTSSDTAVVGACTRRGHGLFAGGQSGRRAAGAARVGARRSRGTDGRTHVVIHNYALRGGAAGPQGSGSYLTGPTAPDPLPALGRVRWRHVSLRRGSSAPTDEGPDPPYGSGTSPRPSGPPTRVEPIYRRGGVRGHHVSRRCRRGRESSAGRLAH</sequence>
<dbReference type="Proteomes" id="UP000823388">
    <property type="component" value="Chromosome 1K"/>
</dbReference>
<organism evidence="2 3">
    <name type="scientific">Panicum virgatum</name>
    <name type="common">Blackwell switchgrass</name>
    <dbReference type="NCBI Taxonomy" id="38727"/>
    <lineage>
        <taxon>Eukaryota</taxon>
        <taxon>Viridiplantae</taxon>
        <taxon>Streptophyta</taxon>
        <taxon>Embryophyta</taxon>
        <taxon>Tracheophyta</taxon>
        <taxon>Spermatophyta</taxon>
        <taxon>Magnoliopsida</taxon>
        <taxon>Liliopsida</taxon>
        <taxon>Poales</taxon>
        <taxon>Poaceae</taxon>
        <taxon>PACMAD clade</taxon>
        <taxon>Panicoideae</taxon>
        <taxon>Panicodae</taxon>
        <taxon>Paniceae</taxon>
        <taxon>Panicinae</taxon>
        <taxon>Panicum</taxon>
        <taxon>Panicum sect. Hiantes</taxon>
    </lineage>
</organism>
<feature type="region of interest" description="Disordered" evidence="1">
    <location>
        <begin position="1"/>
        <end position="75"/>
    </location>
</feature>
<feature type="compositionally biased region" description="Pro residues" evidence="1">
    <location>
        <begin position="50"/>
        <end position="60"/>
    </location>
</feature>
<name>A0A8T0XL63_PANVG</name>
<gene>
    <name evidence="2" type="ORF">PVAP13_1KG379505</name>
</gene>
<accession>A0A8T0XL63</accession>
<feature type="compositionally biased region" description="Basic residues" evidence="1">
    <location>
        <begin position="156"/>
        <end position="170"/>
    </location>
</feature>
<feature type="compositionally biased region" description="Basic residues" evidence="1">
    <location>
        <begin position="299"/>
        <end position="312"/>
    </location>
</feature>
<keyword evidence="3" id="KW-1185">Reference proteome</keyword>
<feature type="compositionally biased region" description="Low complexity" evidence="1">
    <location>
        <begin position="61"/>
        <end position="75"/>
    </location>
</feature>
<protein>
    <submittedName>
        <fullName evidence="2">Uncharacterized protein</fullName>
    </submittedName>
</protein>
<feature type="region of interest" description="Disordered" evidence="1">
    <location>
        <begin position="102"/>
        <end position="323"/>
    </location>
</feature>
<evidence type="ECO:0000313" key="3">
    <source>
        <dbReference type="Proteomes" id="UP000823388"/>
    </source>
</evidence>
<comment type="caution">
    <text evidence="2">The sequence shown here is derived from an EMBL/GenBank/DDBJ whole genome shotgun (WGS) entry which is preliminary data.</text>
</comment>
<dbReference type="AlphaFoldDB" id="A0A8T0XL63"/>